<dbReference type="GO" id="GO:0051213">
    <property type="term" value="F:dioxygenase activity"/>
    <property type="evidence" value="ECO:0007669"/>
    <property type="project" value="UniProtKB-KW"/>
</dbReference>
<dbReference type="RefSeq" id="WP_290281892.1">
    <property type="nucleotide sequence ID" value="NZ_JAUFQI010000001.1"/>
</dbReference>
<organism evidence="2 3">
    <name type="scientific">Reinekea marina</name>
    <dbReference type="NCBI Taxonomy" id="1310421"/>
    <lineage>
        <taxon>Bacteria</taxon>
        <taxon>Pseudomonadati</taxon>
        <taxon>Pseudomonadota</taxon>
        <taxon>Gammaproteobacteria</taxon>
        <taxon>Oceanospirillales</taxon>
        <taxon>Saccharospirillaceae</taxon>
        <taxon>Reinekea</taxon>
    </lineage>
</organism>
<evidence type="ECO:0000259" key="1">
    <source>
        <dbReference type="PROSITE" id="PS51819"/>
    </source>
</evidence>
<dbReference type="Gene3D" id="3.10.180.10">
    <property type="entry name" value="2,3-Dihydroxybiphenyl 1,2-Dioxygenase, domain 1"/>
    <property type="match status" value="1"/>
</dbReference>
<name>A0ABV7WQJ3_9GAMM</name>
<accession>A0ABV7WQJ3</accession>
<sequence>MISGAHSIIYSNDADADRNFFRDVLKFPHVDVGGGWLIFKLPPSELAFHPIQGSSKQEFYLTCDDIHSFIESMSENKIPCTDIQDESWGLLVHITLPGGSNLGVYQPLHASPHE</sequence>
<dbReference type="SUPFAM" id="SSF54593">
    <property type="entry name" value="Glyoxalase/Bleomycin resistance protein/Dihydroxybiphenyl dioxygenase"/>
    <property type="match status" value="1"/>
</dbReference>
<feature type="domain" description="VOC" evidence="1">
    <location>
        <begin position="3"/>
        <end position="107"/>
    </location>
</feature>
<evidence type="ECO:0000313" key="3">
    <source>
        <dbReference type="Proteomes" id="UP001595710"/>
    </source>
</evidence>
<protein>
    <submittedName>
        <fullName evidence="2">Extradiol dioxygenase</fullName>
    </submittedName>
</protein>
<gene>
    <name evidence="2" type="ORF">ACFOND_02925</name>
</gene>
<dbReference type="EMBL" id="JBHRYN010000005">
    <property type="protein sequence ID" value="MFC3700579.1"/>
    <property type="molecule type" value="Genomic_DNA"/>
</dbReference>
<proteinExistence type="predicted"/>
<dbReference type="InterPro" id="IPR029068">
    <property type="entry name" value="Glyas_Bleomycin-R_OHBP_Dase"/>
</dbReference>
<dbReference type="Proteomes" id="UP001595710">
    <property type="component" value="Unassembled WGS sequence"/>
</dbReference>
<reference evidence="3" key="1">
    <citation type="journal article" date="2019" name="Int. J. Syst. Evol. Microbiol.">
        <title>The Global Catalogue of Microorganisms (GCM) 10K type strain sequencing project: providing services to taxonomists for standard genome sequencing and annotation.</title>
        <authorList>
            <consortium name="The Broad Institute Genomics Platform"/>
            <consortium name="The Broad Institute Genome Sequencing Center for Infectious Disease"/>
            <person name="Wu L."/>
            <person name="Ma J."/>
        </authorList>
    </citation>
    <scope>NUCLEOTIDE SEQUENCE [LARGE SCALE GENOMIC DNA]</scope>
    <source>
        <strain evidence="3">CECT 8288</strain>
    </source>
</reference>
<dbReference type="PROSITE" id="PS51819">
    <property type="entry name" value="VOC"/>
    <property type="match status" value="1"/>
</dbReference>
<keyword evidence="2" id="KW-0223">Dioxygenase</keyword>
<dbReference type="InterPro" id="IPR037523">
    <property type="entry name" value="VOC_core"/>
</dbReference>
<comment type="caution">
    <text evidence="2">The sequence shown here is derived from an EMBL/GenBank/DDBJ whole genome shotgun (WGS) entry which is preliminary data.</text>
</comment>
<evidence type="ECO:0000313" key="2">
    <source>
        <dbReference type="EMBL" id="MFC3700579.1"/>
    </source>
</evidence>
<keyword evidence="2" id="KW-0560">Oxidoreductase</keyword>
<keyword evidence="3" id="KW-1185">Reference proteome</keyword>